<dbReference type="Gene3D" id="3.20.20.140">
    <property type="entry name" value="Metal-dependent hydrolases"/>
    <property type="match status" value="1"/>
</dbReference>
<organism evidence="2 3">
    <name type="scientific">Orchesella cincta</name>
    <name type="common">Springtail</name>
    <name type="synonym">Podura cincta</name>
    <dbReference type="NCBI Taxonomy" id="48709"/>
    <lineage>
        <taxon>Eukaryota</taxon>
        <taxon>Metazoa</taxon>
        <taxon>Ecdysozoa</taxon>
        <taxon>Arthropoda</taxon>
        <taxon>Hexapoda</taxon>
        <taxon>Collembola</taxon>
        <taxon>Entomobryomorpha</taxon>
        <taxon>Entomobryoidea</taxon>
        <taxon>Orchesellidae</taxon>
        <taxon>Orchesellinae</taxon>
        <taxon>Orchesella</taxon>
    </lineage>
</organism>
<proteinExistence type="inferred from homology"/>
<dbReference type="AlphaFoldDB" id="A0A1D2MZ83"/>
<accession>A0A1D2MZ83</accession>
<reference evidence="2 3" key="1">
    <citation type="journal article" date="2016" name="Genome Biol. Evol.">
        <title>Gene Family Evolution Reflects Adaptation to Soil Environmental Stressors in the Genome of the Collembolan Orchesella cincta.</title>
        <authorList>
            <person name="Faddeeva-Vakhrusheva A."/>
            <person name="Derks M.F."/>
            <person name="Anvar S.Y."/>
            <person name="Agamennone V."/>
            <person name="Suring W."/>
            <person name="Smit S."/>
            <person name="van Straalen N.M."/>
            <person name="Roelofs D."/>
        </authorList>
    </citation>
    <scope>NUCLEOTIDE SEQUENCE [LARGE SCALE GENOMIC DNA]</scope>
    <source>
        <tissue evidence="2">Mixed pool</tissue>
    </source>
</reference>
<comment type="cofactor">
    <cofactor evidence="1">
        <name>Zn(2+)</name>
        <dbReference type="ChEBI" id="CHEBI:29105"/>
    </cofactor>
</comment>
<keyword evidence="1" id="KW-0472">Membrane</keyword>
<comment type="catalytic activity">
    <reaction evidence="1">
        <text>an L-aminoacyl-L-amino acid + H2O = 2 an L-alpha-amino acid</text>
        <dbReference type="Rhea" id="RHEA:48940"/>
        <dbReference type="ChEBI" id="CHEBI:15377"/>
        <dbReference type="ChEBI" id="CHEBI:59869"/>
        <dbReference type="ChEBI" id="CHEBI:77460"/>
        <dbReference type="EC" id="3.4.13.19"/>
    </reaction>
</comment>
<dbReference type="PANTHER" id="PTHR10443:SF12">
    <property type="entry name" value="DIPEPTIDASE"/>
    <property type="match status" value="1"/>
</dbReference>
<keyword evidence="1" id="KW-0479">Metal-binding</keyword>
<evidence type="ECO:0000313" key="3">
    <source>
        <dbReference type="Proteomes" id="UP000094527"/>
    </source>
</evidence>
<dbReference type="OrthoDB" id="445695at2759"/>
<dbReference type="SUPFAM" id="SSF51556">
    <property type="entry name" value="Metallo-dependent hydrolases"/>
    <property type="match status" value="1"/>
</dbReference>
<keyword evidence="3" id="KW-1185">Reference proteome</keyword>
<keyword evidence="1" id="KW-0449">Lipoprotein</keyword>
<dbReference type="InterPro" id="IPR000180">
    <property type="entry name" value="Dipep_AS"/>
</dbReference>
<comment type="subunit">
    <text evidence="1">Homodimer; disulfide-linked.</text>
</comment>
<protein>
    <recommendedName>
        <fullName evidence="1">Dipeptidase</fullName>
        <ecNumber evidence="1">3.4.13.19</ecNumber>
    </recommendedName>
</protein>
<sequence>MLHNDLPWNLRAFLHGQLLEFNFDSNLRSTPPWSKSAWSQTDLPRLRRGLVGAQLWVAYVPCKAQHVNAVQITLEQIDLIRRLIAKYPANLTLALSADDIEKAHKEGKIAGVIAVEGGHSIGNSLATLRSFYELGVRCLTLTHTCNTPWADSAQVGRKPEHGVLLHMLCLEKLNLMGQLAILLTVVLEMNRLGMLVDLSHTSQLTMKDALKVSKAPVIFSHSSAYALCNSSRNVPDDILKELVWNRGIIMVTFYNIYVKCDMKGPVTVRDVADHINYIRGKIGIQHIGIGSDFDGINMTPVGLEDVSKFPKLFVELARNPNWSNEELKMVAGKNFLRVFREVENVRDAMRSTGVPVSFEQIPPRDLKSDAIRCRFNTTTTSSSSIH</sequence>
<name>A0A1D2MZ83_ORCCI</name>
<comment type="similarity">
    <text evidence="1">Belongs to the metallo-dependent hydrolases superfamily. Peptidase M19 family.</text>
</comment>
<comment type="caution">
    <text evidence="2">The sequence shown here is derived from an EMBL/GenBank/DDBJ whole genome shotgun (WGS) entry which is preliminary data.</text>
</comment>
<dbReference type="GO" id="GO:0098552">
    <property type="term" value="C:side of membrane"/>
    <property type="evidence" value="ECO:0007669"/>
    <property type="project" value="UniProtKB-KW"/>
</dbReference>
<gene>
    <name evidence="2" type="ORF">Ocin01_08715</name>
</gene>
<keyword evidence="1" id="KW-0378">Hydrolase</keyword>
<dbReference type="GO" id="GO:0006508">
    <property type="term" value="P:proteolysis"/>
    <property type="evidence" value="ECO:0007669"/>
    <property type="project" value="UniProtKB-KW"/>
</dbReference>
<dbReference type="EC" id="3.4.13.19" evidence="1"/>
<dbReference type="OMA" id="FVKCGPQ"/>
<comment type="subcellular location">
    <subcellularLocation>
        <location evidence="1">Membrane</location>
        <topology evidence="1">Lipid-anchor</topology>
        <topology evidence="1">GPI-anchor</topology>
    </subcellularLocation>
</comment>
<dbReference type="PANTHER" id="PTHR10443">
    <property type="entry name" value="MICROSOMAL DIPEPTIDASE"/>
    <property type="match status" value="1"/>
</dbReference>
<dbReference type="PROSITE" id="PS00869">
    <property type="entry name" value="RENAL_DIPEPTIDASE_1"/>
    <property type="match status" value="1"/>
</dbReference>
<dbReference type="GO" id="GO:0070573">
    <property type="term" value="F:metallodipeptidase activity"/>
    <property type="evidence" value="ECO:0007669"/>
    <property type="project" value="InterPro"/>
</dbReference>
<dbReference type="PROSITE" id="PS51365">
    <property type="entry name" value="RENAL_DIPEPTIDASE_2"/>
    <property type="match status" value="1"/>
</dbReference>
<dbReference type="EMBL" id="LJIJ01000392">
    <property type="protein sequence ID" value="ODM97965.1"/>
    <property type="molecule type" value="Genomic_DNA"/>
</dbReference>
<dbReference type="CDD" id="cd01301">
    <property type="entry name" value="rDP_like"/>
    <property type="match status" value="1"/>
</dbReference>
<keyword evidence="1" id="KW-0224">Dipeptidase</keyword>
<keyword evidence="1" id="KW-0325">Glycoprotein</keyword>
<keyword evidence="1" id="KW-0482">Metalloprotease</keyword>
<keyword evidence="1" id="KW-0862">Zinc</keyword>
<dbReference type="GO" id="GO:0046872">
    <property type="term" value="F:metal ion binding"/>
    <property type="evidence" value="ECO:0007669"/>
    <property type="project" value="UniProtKB-UniRule"/>
</dbReference>
<dbReference type="InterPro" id="IPR008257">
    <property type="entry name" value="Pept_M19"/>
</dbReference>
<dbReference type="Pfam" id="PF01244">
    <property type="entry name" value="Peptidase_M19"/>
    <property type="match status" value="1"/>
</dbReference>
<keyword evidence="1" id="KW-1015">Disulfide bond</keyword>
<keyword evidence="1" id="KW-0336">GPI-anchor</keyword>
<keyword evidence="1" id="KW-0645">Protease</keyword>
<dbReference type="Proteomes" id="UP000094527">
    <property type="component" value="Unassembled WGS sequence"/>
</dbReference>
<evidence type="ECO:0000313" key="2">
    <source>
        <dbReference type="EMBL" id="ODM97965.1"/>
    </source>
</evidence>
<evidence type="ECO:0000256" key="1">
    <source>
        <dbReference type="RuleBase" id="RU341113"/>
    </source>
</evidence>
<dbReference type="InterPro" id="IPR032466">
    <property type="entry name" value="Metal_Hydrolase"/>
</dbReference>
<dbReference type="STRING" id="48709.A0A1D2MZ83"/>